<evidence type="ECO:0000256" key="1">
    <source>
        <dbReference type="ARBA" id="ARBA00004604"/>
    </source>
</evidence>
<evidence type="ECO:0000256" key="3">
    <source>
        <dbReference type="ARBA" id="ARBA00023242"/>
    </source>
</evidence>
<dbReference type="GO" id="GO:0051015">
    <property type="term" value="F:actin filament binding"/>
    <property type="evidence" value="ECO:0007669"/>
    <property type="project" value="TreeGrafter"/>
</dbReference>
<dbReference type="GO" id="GO:0055120">
    <property type="term" value="C:striated muscle dense body"/>
    <property type="evidence" value="ECO:0007669"/>
    <property type="project" value="TreeGrafter"/>
</dbReference>
<dbReference type="GO" id="GO:0005730">
    <property type="term" value="C:nucleolus"/>
    <property type="evidence" value="ECO:0007669"/>
    <property type="project" value="UniProtKB-SubCell"/>
</dbReference>
<comment type="subcellular location">
    <subcellularLocation>
        <location evidence="1">Nucleus</location>
        <location evidence="1">Nucleolus</location>
    </subcellularLocation>
</comment>
<keyword evidence="3" id="KW-0539">Nucleus</keyword>
<protein>
    <submittedName>
        <fullName evidence="4">Protein frg1</fullName>
    </submittedName>
</protein>
<evidence type="ECO:0000256" key="2">
    <source>
        <dbReference type="ARBA" id="ARBA00010878"/>
    </source>
</evidence>
<organism evidence="4 5">
    <name type="scientific">Desmophyllum pertusum</name>
    <dbReference type="NCBI Taxonomy" id="174260"/>
    <lineage>
        <taxon>Eukaryota</taxon>
        <taxon>Metazoa</taxon>
        <taxon>Cnidaria</taxon>
        <taxon>Anthozoa</taxon>
        <taxon>Hexacorallia</taxon>
        <taxon>Scleractinia</taxon>
        <taxon>Caryophylliina</taxon>
        <taxon>Caryophylliidae</taxon>
        <taxon>Desmophyllum</taxon>
    </lineage>
</organism>
<dbReference type="PANTHER" id="PTHR12928">
    <property type="entry name" value="FRG1 PROTEIN"/>
    <property type="match status" value="1"/>
</dbReference>
<dbReference type="Proteomes" id="UP001163046">
    <property type="component" value="Unassembled WGS sequence"/>
</dbReference>
<dbReference type="SUPFAM" id="SSF50405">
    <property type="entry name" value="Actin-crosslinking proteins"/>
    <property type="match status" value="1"/>
</dbReference>
<dbReference type="AlphaFoldDB" id="A0A9W9YSF7"/>
<evidence type="ECO:0000313" key="4">
    <source>
        <dbReference type="EMBL" id="KAJ7365402.1"/>
    </source>
</evidence>
<sequence length="137" mass="15408">MMERIRRLLLKCFTAVPLSEKKIALKSGYGKYMSVNMMGDVSGQSEAIGPQEQFECVFEEDKVALETYNGCFLSVNEEGQLSASKKIVSEKETFHVRTSIPKVKASTSTLPGMKRIYAIMKSVMSRNFKVFKTGIYV</sequence>
<dbReference type="InterPro" id="IPR010414">
    <property type="entry name" value="FRG1"/>
</dbReference>
<comment type="similarity">
    <text evidence="2">Belongs to the FRG1 family.</text>
</comment>
<dbReference type="InterPro" id="IPR008999">
    <property type="entry name" value="Actin-crosslinking"/>
</dbReference>
<dbReference type="PANTHER" id="PTHR12928:SF0">
    <property type="entry name" value="FSHD REGION GENE 1"/>
    <property type="match status" value="1"/>
</dbReference>
<evidence type="ECO:0000313" key="5">
    <source>
        <dbReference type="Proteomes" id="UP001163046"/>
    </source>
</evidence>
<dbReference type="Gene3D" id="2.80.10.50">
    <property type="match status" value="1"/>
</dbReference>
<gene>
    <name evidence="4" type="primary">FRG1</name>
    <name evidence="4" type="ORF">OS493_005509</name>
</gene>
<dbReference type="EMBL" id="MU827303">
    <property type="protein sequence ID" value="KAJ7365402.1"/>
    <property type="molecule type" value="Genomic_DNA"/>
</dbReference>
<name>A0A9W9YSF7_9CNID</name>
<dbReference type="Pfam" id="PF06229">
    <property type="entry name" value="FRG1"/>
    <property type="match status" value="1"/>
</dbReference>
<accession>A0A9W9YSF7</accession>
<reference evidence="4" key="1">
    <citation type="submission" date="2023-01" db="EMBL/GenBank/DDBJ databases">
        <title>Genome assembly of the deep-sea coral Lophelia pertusa.</title>
        <authorList>
            <person name="Herrera S."/>
            <person name="Cordes E."/>
        </authorList>
    </citation>
    <scope>NUCLEOTIDE SEQUENCE</scope>
    <source>
        <strain evidence="4">USNM1676648</strain>
        <tissue evidence="4">Polyp</tissue>
    </source>
</reference>
<dbReference type="OrthoDB" id="5539371at2759"/>
<comment type="caution">
    <text evidence="4">The sequence shown here is derived from an EMBL/GenBank/DDBJ whole genome shotgun (WGS) entry which is preliminary data.</text>
</comment>
<proteinExistence type="inferred from homology"/>
<keyword evidence="5" id="KW-1185">Reference proteome</keyword>
<dbReference type="GO" id="GO:0071013">
    <property type="term" value="C:catalytic step 2 spliceosome"/>
    <property type="evidence" value="ECO:0007669"/>
    <property type="project" value="TreeGrafter"/>
</dbReference>